<keyword evidence="3" id="KW-1185">Reference proteome</keyword>
<accession>A0ABU3TT02</accession>
<feature type="signal peptide" evidence="1">
    <location>
        <begin position="1"/>
        <end position="17"/>
    </location>
</feature>
<evidence type="ECO:0000313" key="3">
    <source>
        <dbReference type="Proteomes" id="UP001249959"/>
    </source>
</evidence>
<dbReference type="InterPro" id="IPR045571">
    <property type="entry name" value="DUF5907"/>
</dbReference>
<comment type="caution">
    <text evidence="2">The sequence shown here is derived from an EMBL/GenBank/DDBJ whole genome shotgun (WGS) entry which is preliminary data.</text>
</comment>
<dbReference type="RefSeq" id="WP_316070668.1">
    <property type="nucleotide sequence ID" value="NZ_JAVNWW010000003.1"/>
</dbReference>
<proteinExistence type="predicted"/>
<feature type="chain" id="PRO_5045725378" description="DUF1983 domain-containing protein" evidence="1">
    <location>
        <begin position="18"/>
        <end position="1140"/>
    </location>
</feature>
<gene>
    <name evidence="2" type="ORF">PQG45_08145</name>
</gene>
<keyword evidence="1" id="KW-0732">Signal</keyword>
<dbReference type="Proteomes" id="UP001249959">
    <property type="component" value="Unassembled WGS sequence"/>
</dbReference>
<dbReference type="Pfam" id="PF19264">
    <property type="entry name" value="DUF5907"/>
    <property type="match status" value="6"/>
</dbReference>
<name>A0ABU3TT02_9BACT</name>
<dbReference type="EMBL" id="JAVNWW010000003">
    <property type="protein sequence ID" value="MDU0809003.1"/>
    <property type="molecule type" value="Genomic_DNA"/>
</dbReference>
<protein>
    <recommendedName>
        <fullName evidence="4">DUF1983 domain-containing protein</fullName>
    </recommendedName>
</protein>
<evidence type="ECO:0008006" key="4">
    <source>
        <dbReference type="Google" id="ProtNLM"/>
    </source>
</evidence>
<sequence length="1140" mass="115903">MKHLYLLLLLISLGALGQQKGLNYQAVILDPNTIEIPGQVIAGQPLAKGKVWVRFTLISQAGIDYEEIQQTTTDEFGLINLTIGTGNSTAALGTNASTGIARYSQFDAIVWDEKLKRLKVAVNFTGTGNYIDVSNQQLTFTPYALYAESVDYKNVRDAPRNLSQFNNDVGYLVPKDLDPLKRDVGLAVVGGQENAAKIEANQVANNLRFIVVDQTISKLSDQVDQNSSTLLSMSNTLNDHETRLQQNVSQIQNTSSSIMGQIGYLQNQISTTQNALSSITSVYELAANKSAAIDLGNSQPSNSLYPTQLAVKSYVDNAMTNVVTTGTPDATTLATGKVQLAGDLAGTATAPTVPGLSLKESLANKSTNVANDAGSDTKYPSTKAVKDYVDLATTGIAFQAALNAKADINSPTFTGTPYLPSGSTGVTQSPGNNSTSLATTSFVQTAMANATVADADATTKGKVQLAGDLGGTAAAPIIAKLQGATLSSSAPTLGQVLKYNGTAWVPDAVVLAEAQTLSLTGTTVTLSGTNSSVTLPAVGDATSSATGKVQLAGDLGGVATSPNVVKIQGIPVSNTAPAIGQVLKYDGTSYVPNSSILAETQVLSLSGSTLSISGTSSSVVLPNATSSTSGMVQLAGDLGGTATAPSVVKIQGVPVSTTVPTTGQVLKYDGTNYVPSNSIMTETQTLGLVGSTLTISGTNSSVVLPIAADATSSTNGILRLAGDLGGTAASPLVAKIQGKTVSSTLPTTGQVLKYDGTQWAPANSVTTEVQTLSLSGSTITLSGTNSSVVIPIAADATTTTNGILRLAGDLGGTGTTAAAPVISDNAITTVKLASGAVTDAKFSGTLSVAKGGTGSATQNFVDLTTAQTVAGAKTFSGDLAVGASKMTVAAATGNTVIAGTLTAGGILYPNTNGTSGFVLTSNGSGTATWASIPVSSLSGTVSVANGGTGSSTKNFVDLTTNQLIAGDKTFTGTTATNDLNGTNGFFVSSLGTNGPTSLGSTLIVNGNLTLNGTSNAVNNISAGTWNGSTIQVARGGTGAISLTGMLKGNGTFAVSQALINTDYSLVRFVSDEYTIATPGQTTFTLTQTPNVNSTIRLFINGVRISKTALSVSGTTLTYNPTNNGAASLILNDRVQIDYYY</sequence>
<evidence type="ECO:0000313" key="2">
    <source>
        <dbReference type="EMBL" id="MDU0809003.1"/>
    </source>
</evidence>
<organism evidence="2 3">
    <name type="scientific">Aquirufa regiilacus</name>
    <dbReference type="NCBI Taxonomy" id="3024868"/>
    <lineage>
        <taxon>Bacteria</taxon>
        <taxon>Pseudomonadati</taxon>
        <taxon>Bacteroidota</taxon>
        <taxon>Cytophagia</taxon>
        <taxon>Cytophagales</taxon>
        <taxon>Flectobacillaceae</taxon>
        <taxon>Aquirufa</taxon>
    </lineage>
</organism>
<reference evidence="2 3" key="1">
    <citation type="submission" date="2023-09" db="EMBL/GenBank/DDBJ databases">
        <title>Aquirufa genomes.</title>
        <authorList>
            <person name="Pitt A."/>
        </authorList>
    </citation>
    <scope>NUCLEOTIDE SEQUENCE [LARGE SCALE GENOMIC DNA]</scope>
    <source>
        <strain evidence="2 3">LEOWEIH-7C</strain>
    </source>
</reference>
<evidence type="ECO:0000256" key="1">
    <source>
        <dbReference type="SAM" id="SignalP"/>
    </source>
</evidence>